<dbReference type="Pfam" id="PF11899">
    <property type="entry name" value="DUF3419"/>
    <property type="match status" value="1"/>
</dbReference>
<dbReference type="STRING" id="1300342.I596_878"/>
<feature type="compositionally biased region" description="Polar residues" evidence="1">
    <location>
        <begin position="1"/>
        <end position="17"/>
    </location>
</feature>
<dbReference type="EMBL" id="CP015249">
    <property type="protein sequence ID" value="ANB16909.1"/>
    <property type="molecule type" value="Genomic_DNA"/>
</dbReference>
<name>A0A160DRR0_9GAMM</name>
<reference evidence="2 3" key="1">
    <citation type="submission" date="2016-04" db="EMBL/GenBank/DDBJ databases">
        <title>Complete genome sequence of Dokdonella koreensis DS-123T.</title>
        <authorList>
            <person name="Kim J.F."/>
            <person name="Lee H."/>
            <person name="Kwak M.-J."/>
        </authorList>
    </citation>
    <scope>NUCLEOTIDE SEQUENCE [LARGE SCALE GENOMIC DNA]</scope>
    <source>
        <strain evidence="2 3">DS-123</strain>
    </source>
</reference>
<feature type="region of interest" description="Disordered" evidence="1">
    <location>
        <begin position="1"/>
        <end position="41"/>
    </location>
</feature>
<proteinExistence type="predicted"/>
<dbReference type="GO" id="GO:0016740">
    <property type="term" value="F:transferase activity"/>
    <property type="evidence" value="ECO:0007669"/>
    <property type="project" value="UniProtKB-KW"/>
</dbReference>
<dbReference type="AlphaFoldDB" id="A0A160DRR0"/>
<dbReference type="PANTHER" id="PTHR47473:SF1">
    <property type="entry name" value="METHYLTRANSFERASE DOMAIN-CONTAINING PROTEIN"/>
    <property type="match status" value="1"/>
</dbReference>
<evidence type="ECO:0000313" key="2">
    <source>
        <dbReference type="EMBL" id="ANB16909.1"/>
    </source>
</evidence>
<protein>
    <submittedName>
        <fullName evidence="2">S-adenosylmethionine:diacylglycerol 3-amino-3-carboxypropyl transferase</fullName>
    </submittedName>
</protein>
<dbReference type="PATRIC" id="fig|1300342.3.peg.859"/>
<dbReference type="PANTHER" id="PTHR47473">
    <property type="entry name" value="BTA1P"/>
    <property type="match status" value="1"/>
</dbReference>
<dbReference type="KEGG" id="dko:I596_878"/>
<keyword evidence="3" id="KW-1185">Reference proteome</keyword>
<accession>A0A160DRR0</accession>
<dbReference type="Proteomes" id="UP000076830">
    <property type="component" value="Chromosome"/>
</dbReference>
<dbReference type="InterPro" id="IPR021829">
    <property type="entry name" value="DUF3419"/>
</dbReference>
<evidence type="ECO:0000313" key="3">
    <source>
        <dbReference type="Proteomes" id="UP000076830"/>
    </source>
</evidence>
<evidence type="ECO:0000256" key="1">
    <source>
        <dbReference type="SAM" id="MobiDB-lite"/>
    </source>
</evidence>
<sequence length="432" mass="48625">MTATITPLSSAPTTMAANRSDGPPGMPAIQSASRPAATRPSLRDRVDQKIFNAIWSRSLVYNTCWEDPAVDRVALGLGADDHVLVITSAGCNALDYALQGPRRIDCVDANPRQNALLELKLAGIRALSFEDFYAIFGDGHHGDFERLYRTRLRAHLTPFARDWWDRHTHWFASTRGSFYFHGLSGLVARGVRAWFRAQPRLRVAMFDLLAARDLDTQRRIYDQHVAPLLWNRAVNWTISRQLVMNLLGVPHPQRRLVEAEHADGVSGFIREAVQYVFRELPLADNYFWRVYLTGRYAPDCCPEYLKRANFERLKAGLADRIHLHTATVTSFLQGGDAPISRFVLLDHMDWMASYHPAALDEEWEAILARAAPGARVLLRSAQSRPAWLDQVRVGAGGTLRERLAFDEARAAALQPHDRVHTYPGFVIADAPA</sequence>
<keyword evidence="2" id="KW-0808">Transferase</keyword>
<gene>
    <name evidence="2" type="ORF">I596_878</name>
</gene>
<organism evidence="2 3">
    <name type="scientific">Dokdonella koreensis DS-123</name>
    <dbReference type="NCBI Taxonomy" id="1300342"/>
    <lineage>
        <taxon>Bacteria</taxon>
        <taxon>Pseudomonadati</taxon>
        <taxon>Pseudomonadota</taxon>
        <taxon>Gammaproteobacteria</taxon>
        <taxon>Lysobacterales</taxon>
        <taxon>Rhodanobacteraceae</taxon>
        <taxon>Dokdonella</taxon>
    </lineage>
</organism>